<dbReference type="InterPro" id="IPR054722">
    <property type="entry name" value="PolX-like_BBD"/>
</dbReference>
<feature type="domain" description="Retrovirus-related Pol polyprotein from transposon TNT 1-94-like beta-barrel" evidence="1">
    <location>
        <begin position="45"/>
        <end position="118"/>
    </location>
</feature>
<evidence type="ECO:0000313" key="2">
    <source>
        <dbReference type="EMBL" id="PON74295.1"/>
    </source>
</evidence>
<dbReference type="Proteomes" id="UP000237105">
    <property type="component" value="Unassembled WGS sequence"/>
</dbReference>
<dbReference type="EMBL" id="JXTB01000029">
    <property type="protein sequence ID" value="PON74295.1"/>
    <property type="molecule type" value="Genomic_DNA"/>
</dbReference>
<accession>A0A2P5DLZ2</accession>
<dbReference type="AlphaFoldDB" id="A0A2P5DLZ2"/>
<evidence type="ECO:0000313" key="3">
    <source>
        <dbReference type="Proteomes" id="UP000237105"/>
    </source>
</evidence>
<organism evidence="2 3">
    <name type="scientific">Parasponia andersonii</name>
    <name type="common">Sponia andersonii</name>
    <dbReference type="NCBI Taxonomy" id="3476"/>
    <lineage>
        <taxon>Eukaryota</taxon>
        <taxon>Viridiplantae</taxon>
        <taxon>Streptophyta</taxon>
        <taxon>Embryophyta</taxon>
        <taxon>Tracheophyta</taxon>
        <taxon>Spermatophyta</taxon>
        <taxon>Magnoliopsida</taxon>
        <taxon>eudicotyledons</taxon>
        <taxon>Gunneridae</taxon>
        <taxon>Pentapetalae</taxon>
        <taxon>rosids</taxon>
        <taxon>fabids</taxon>
        <taxon>Rosales</taxon>
        <taxon>Cannabaceae</taxon>
        <taxon>Parasponia</taxon>
    </lineage>
</organism>
<reference evidence="3" key="1">
    <citation type="submission" date="2016-06" db="EMBL/GenBank/DDBJ databases">
        <title>Parallel loss of symbiosis genes in relatives of nitrogen-fixing non-legume Parasponia.</title>
        <authorList>
            <person name="Van Velzen R."/>
            <person name="Holmer R."/>
            <person name="Bu F."/>
            <person name="Rutten L."/>
            <person name="Van Zeijl A."/>
            <person name="Liu W."/>
            <person name="Santuari L."/>
            <person name="Cao Q."/>
            <person name="Sharma T."/>
            <person name="Shen D."/>
            <person name="Roswanjaya Y."/>
            <person name="Wardhani T."/>
            <person name="Kalhor M.S."/>
            <person name="Jansen J."/>
            <person name="Van den Hoogen J."/>
            <person name="Gungor B."/>
            <person name="Hartog M."/>
            <person name="Hontelez J."/>
            <person name="Verver J."/>
            <person name="Yang W.-C."/>
            <person name="Schijlen E."/>
            <person name="Repin R."/>
            <person name="Schilthuizen M."/>
            <person name="Schranz E."/>
            <person name="Heidstra R."/>
            <person name="Miyata K."/>
            <person name="Fedorova E."/>
            <person name="Kohlen W."/>
            <person name="Bisseling T."/>
            <person name="Smit S."/>
            <person name="Geurts R."/>
        </authorList>
    </citation>
    <scope>NUCLEOTIDE SEQUENCE [LARGE SCALE GENOMIC DNA]</scope>
    <source>
        <strain evidence="3">cv. WU1-14</strain>
    </source>
</reference>
<comment type="caution">
    <text evidence="2">The sequence shown here is derived from an EMBL/GenBank/DDBJ whole genome shotgun (WGS) entry which is preliminary data.</text>
</comment>
<dbReference type="OrthoDB" id="1194585at2759"/>
<dbReference type="STRING" id="3476.A0A2P5DLZ2"/>
<dbReference type="PANTHER" id="PTHR47592:SF27">
    <property type="entry name" value="OS08G0421700 PROTEIN"/>
    <property type="match status" value="1"/>
</dbReference>
<dbReference type="Pfam" id="PF22936">
    <property type="entry name" value="Pol_BBD"/>
    <property type="match status" value="1"/>
</dbReference>
<dbReference type="PANTHER" id="PTHR47592">
    <property type="entry name" value="PBF68 PROTEIN"/>
    <property type="match status" value="1"/>
</dbReference>
<sequence length="120" mass="13595">MCLCIKKGYWKKDCPKLQNKGKSKTTSDAYVAEVEDDESNFALVSQPMCPHKEWFFNFEELNDGFIYMGNDESCKTTRVSSIQLKNHNGSTKILADVQYVPKLKKNLISLGALESKGFAM</sequence>
<evidence type="ECO:0000259" key="1">
    <source>
        <dbReference type="Pfam" id="PF22936"/>
    </source>
</evidence>
<name>A0A2P5DLZ2_PARAD</name>
<proteinExistence type="predicted"/>
<protein>
    <submittedName>
        <fullName evidence="2">Zinc finger, CCHC-type</fullName>
    </submittedName>
</protein>
<feature type="non-terminal residue" evidence="2">
    <location>
        <position position="120"/>
    </location>
</feature>
<gene>
    <name evidence="2" type="ORF">PanWU01x14_051270</name>
</gene>
<keyword evidence="3" id="KW-1185">Reference proteome</keyword>